<evidence type="ECO:0000256" key="5">
    <source>
        <dbReference type="ARBA" id="ARBA00023136"/>
    </source>
</evidence>
<feature type="transmembrane region" description="Helical" evidence="6">
    <location>
        <begin position="262"/>
        <end position="284"/>
    </location>
</feature>
<comment type="subcellular location">
    <subcellularLocation>
        <location evidence="1">Cell membrane</location>
        <topology evidence="1">Multi-pass membrane protein</topology>
    </subcellularLocation>
</comment>
<proteinExistence type="predicted"/>
<evidence type="ECO:0000259" key="7">
    <source>
        <dbReference type="Pfam" id="PF00482"/>
    </source>
</evidence>
<dbReference type="Gene3D" id="1.20.81.30">
    <property type="entry name" value="Type II secretion system (T2SS), domain F"/>
    <property type="match status" value="1"/>
</dbReference>
<dbReference type="AlphaFoldDB" id="A0A542UCS0"/>
<gene>
    <name evidence="9" type="ORF">FB563_1804</name>
</gene>
<dbReference type="InterPro" id="IPR045980">
    <property type="entry name" value="DUF5936"/>
</dbReference>
<keyword evidence="3 6" id="KW-0812">Transmembrane</keyword>
<keyword evidence="2" id="KW-1003">Cell membrane</keyword>
<dbReference type="InterPro" id="IPR042094">
    <property type="entry name" value="T2SS_GspF_sf"/>
</dbReference>
<name>A0A542UCS0_9ACTN</name>
<keyword evidence="10" id="KW-1185">Reference proteome</keyword>
<sequence>MIGFLLALLMGLGVWGAFAGIRMYRADAKLPGDLAVALEVGATRTGAVGSVIDRMGMRYAPAVLRLMGPRLVAKYRRRIDLAGNPGGLTIDRYAARRAVYGALGAVGFLVFLLRGQWFVALLLLLFGAFWTEVGIWSAIRVRKDVIERTLPDFLDVLAVVVSAGLGFRQALDRVASRYEGPWADELRITLRQMDLGMSRRQAFAELRRRNDSEQVAMFVTALQQGEELGAPIVDTLVSLAKDMRRTDAQNARRKAARAVPKATLMITTFMVPATMLLLGAGLILGSGVDFGSLTGK</sequence>
<feature type="transmembrane region" description="Helical" evidence="6">
    <location>
        <begin position="119"/>
        <end position="139"/>
    </location>
</feature>
<evidence type="ECO:0000256" key="6">
    <source>
        <dbReference type="SAM" id="Phobius"/>
    </source>
</evidence>
<dbReference type="EMBL" id="VFNX01000001">
    <property type="protein sequence ID" value="TQK96851.1"/>
    <property type="molecule type" value="Genomic_DNA"/>
</dbReference>
<evidence type="ECO:0000256" key="4">
    <source>
        <dbReference type="ARBA" id="ARBA00022989"/>
    </source>
</evidence>
<evidence type="ECO:0000259" key="8">
    <source>
        <dbReference type="Pfam" id="PF19359"/>
    </source>
</evidence>
<evidence type="ECO:0000313" key="9">
    <source>
        <dbReference type="EMBL" id="TQK96851.1"/>
    </source>
</evidence>
<dbReference type="PANTHER" id="PTHR35007">
    <property type="entry name" value="INTEGRAL MEMBRANE PROTEIN-RELATED"/>
    <property type="match status" value="1"/>
</dbReference>
<dbReference type="Pfam" id="PF19359">
    <property type="entry name" value="DUF5936"/>
    <property type="match status" value="1"/>
</dbReference>
<feature type="domain" description="Type II secretion system protein GspF" evidence="7">
    <location>
        <begin position="153"/>
        <end position="277"/>
    </location>
</feature>
<evidence type="ECO:0000256" key="3">
    <source>
        <dbReference type="ARBA" id="ARBA00022692"/>
    </source>
</evidence>
<dbReference type="STRING" id="164348.BFF78_16025"/>
<dbReference type="GO" id="GO:0005886">
    <property type="term" value="C:plasma membrane"/>
    <property type="evidence" value="ECO:0007669"/>
    <property type="project" value="UniProtKB-SubCell"/>
</dbReference>
<evidence type="ECO:0000256" key="1">
    <source>
        <dbReference type="ARBA" id="ARBA00004651"/>
    </source>
</evidence>
<dbReference type="Proteomes" id="UP000318103">
    <property type="component" value="Unassembled WGS sequence"/>
</dbReference>
<feature type="transmembrane region" description="Helical" evidence="6">
    <location>
        <begin position="94"/>
        <end position="113"/>
    </location>
</feature>
<keyword evidence="5 6" id="KW-0472">Membrane</keyword>
<keyword evidence="4 6" id="KW-1133">Transmembrane helix</keyword>
<comment type="caution">
    <text evidence="9">The sequence shown here is derived from an EMBL/GenBank/DDBJ whole genome shotgun (WGS) entry which is preliminary data.</text>
</comment>
<feature type="domain" description="DUF5936" evidence="8">
    <location>
        <begin position="3"/>
        <end position="142"/>
    </location>
</feature>
<dbReference type="PANTHER" id="PTHR35007:SF2">
    <property type="entry name" value="PILUS ASSEMBLE PROTEIN"/>
    <property type="match status" value="1"/>
</dbReference>
<evidence type="ECO:0000313" key="10">
    <source>
        <dbReference type="Proteomes" id="UP000318103"/>
    </source>
</evidence>
<protein>
    <submittedName>
        <fullName evidence="9">Tight adherence protein C</fullName>
    </submittedName>
</protein>
<reference evidence="9 10" key="1">
    <citation type="submission" date="2019-06" db="EMBL/GenBank/DDBJ databases">
        <title>Sequencing the genomes of 1000 actinobacteria strains.</title>
        <authorList>
            <person name="Klenk H.-P."/>
        </authorList>
    </citation>
    <scope>NUCLEOTIDE SEQUENCE [LARGE SCALE GENOMIC DNA]</scope>
    <source>
        <strain evidence="9 10">DSM 41929</strain>
    </source>
</reference>
<evidence type="ECO:0000256" key="2">
    <source>
        <dbReference type="ARBA" id="ARBA00022475"/>
    </source>
</evidence>
<accession>A0A542UCS0</accession>
<dbReference type="InterPro" id="IPR018076">
    <property type="entry name" value="T2SS_GspF_dom"/>
</dbReference>
<organism evidence="9 10">
    <name type="scientific">Streptomyces puniciscabiei</name>
    <dbReference type="NCBI Taxonomy" id="164348"/>
    <lineage>
        <taxon>Bacteria</taxon>
        <taxon>Bacillati</taxon>
        <taxon>Actinomycetota</taxon>
        <taxon>Actinomycetes</taxon>
        <taxon>Kitasatosporales</taxon>
        <taxon>Streptomycetaceae</taxon>
        <taxon>Streptomyces</taxon>
    </lineage>
</organism>
<dbReference type="Pfam" id="PF00482">
    <property type="entry name" value="T2SSF"/>
    <property type="match status" value="1"/>
</dbReference>